<comment type="similarity">
    <text evidence="2">Belongs to the SVP26 family.</text>
</comment>
<keyword evidence="9" id="KW-1185">Reference proteome</keyword>
<evidence type="ECO:0000256" key="3">
    <source>
        <dbReference type="ARBA" id="ARBA00022692"/>
    </source>
</evidence>
<feature type="transmembrane region" description="Helical" evidence="7">
    <location>
        <begin position="43"/>
        <end position="62"/>
    </location>
</feature>
<evidence type="ECO:0000313" key="8">
    <source>
        <dbReference type="EMBL" id="KAA8498833.1"/>
    </source>
</evidence>
<organism evidence="8 9">
    <name type="scientific">Porphyridium purpureum</name>
    <name type="common">Red alga</name>
    <name type="synonym">Porphyridium cruentum</name>
    <dbReference type="NCBI Taxonomy" id="35688"/>
    <lineage>
        <taxon>Eukaryota</taxon>
        <taxon>Rhodophyta</taxon>
        <taxon>Bangiophyceae</taxon>
        <taxon>Porphyridiales</taxon>
        <taxon>Porphyridiaceae</taxon>
        <taxon>Porphyridium</taxon>
    </lineage>
</organism>
<dbReference type="OMA" id="TMGTEPV"/>
<feature type="transmembrane region" description="Helical" evidence="7">
    <location>
        <begin position="135"/>
        <end position="154"/>
    </location>
</feature>
<feature type="transmembrane region" description="Helical" evidence="7">
    <location>
        <begin position="6"/>
        <end position="31"/>
    </location>
</feature>
<feature type="region of interest" description="Disordered" evidence="6">
    <location>
        <begin position="162"/>
        <end position="187"/>
    </location>
</feature>
<comment type="subcellular location">
    <subcellularLocation>
        <location evidence="1">Membrane</location>
        <topology evidence="1">Multi-pass membrane protein</topology>
    </subcellularLocation>
</comment>
<evidence type="ECO:0000256" key="5">
    <source>
        <dbReference type="ARBA" id="ARBA00023136"/>
    </source>
</evidence>
<comment type="caution">
    <text evidence="8">The sequence shown here is derived from an EMBL/GenBank/DDBJ whole genome shotgun (WGS) entry which is preliminary data.</text>
</comment>
<feature type="compositionally biased region" description="Polar residues" evidence="6">
    <location>
        <begin position="163"/>
        <end position="173"/>
    </location>
</feature>
<name>A0A5J4Z7L8_PORPP</name>
<feature type="transmembrane region" description="Helical" evidence="7">
    <location>
        <begin position="95"/>
        <end position="115"/>
    </location>
</feature>
<accession>A0A5J4Z7L8</accession>
<evidence type="ECO:0000256" key="1">
    <source>
        <dbReference type="ARBA" id="ARBA00004141"/>
    </source>
</evidence>
<gene>
    <name evidence="8" type="ORF">FVE85_6418</name>
</gene>
<keyword evidence="4 7" id="KW-1133">Transmembrane helix</keyword>
<evidence type="ECO:0008006" key="10">
    <source>
        <dbReference type="Google" id="ProtNLM"/>
    </source>
</evidence>
<dbReference type="OrthoDB" id="5619at2759"/>
<evidence type="ECO:0000256" key="2">
    <source>
        <dbReference type="ARBA" id="ARBA00008096"/>
    </source>
</evidence>
<dbReference type="PANTHER" id="PTHR13144">
    <property type="entry name" value="TEX261 PROTEIN"/>
    <property type="match status" value="1"/>
</dbReference>
<proteinExistence type="inferred from homology"/>
<evidence type="ECO:0000256" key="4">
    <source>
        <dbReference type="ARBA" id="ARBA00022989"/>
    </source>
</evidence>
<dbReference type="GO" id="GO:0006888">
    <property type="term" value="P:endoplasmic reticulum to Golgi vesicle-mediated transport"/>
    <property type="evidence" value="ECO:0007669"/>
    <property type="project" value="InterPro"/>
</dbReference>
<dbReference type="GO" id="GO:0030134">
    <property type="term" value="C:COPII-coated ER to Golgi transport vesicle"/>
    <property type="evidence" value="ECO:0007669"/>
    <property type="project" value="TreeGrafter"/>
</dbReference>
<dbReference type="Proteomes" id="UP000324585">
    <property type="component" value="Unassembled WGS sequence"/>
</dbReference>
<dbReference type="GO" id="GO:0097020">
    <property type="term" value="F:COPII receptor activity"/>
    <property type="evidence" value="ECO:0007669"/>
    <property type="project" value="InterPro"/>
</dbReference>
<evidence type="ECO:0000256" key="7">
    <source>
        <dbReference type="SAM" id="Phobius"/>
    </source>
</evidence>
<keyword evidence="3 7" id="KW-0812">Transmembrane</keyword>
<sequence length="215" mass="23530">MAFFVVLIYVSGYLSLVLAALSMACGLYYMAELAEEHTSTAKRAIKYLLYGLLIAHVLLLVYERFPPVYPLIGMVAHGSYLRLMKVFPLVDPKSVPFFACVLMFCASNVGWFYMFKTEAERFYQYRVLGGPSVSAFFALMVWSVPVALFVSLTVNDAMLPGATDSQRSSASRSTLDRRGGSGSTSNGSSLMTAFLSSAKSWLGISGGTSQKHTLD</sequence>
<reference evidence="9" key="1">
    <citation type="journal article" date="2019" name="Nat. Commun.">
        <title>Expansion of phycobilisome linker gene families in mesophilic red algae.</title>
        <authorList>
            <person name="Lee J."/>
            <person name="Kim D."/>
            <person name="Bhattacharya D."/>
            <person name="Yoon H.S."/>
        </authorList>
    </citation>
    <scope>NUCLEOTIDE SEQUENCE [LARGE SCALE GENOMIC DNA]</scope>
    <source>
        <strain evidence="9">CCMP 1328</strain>
    </source>
</reference>
<protein>
    <recommendedName>
        <fullName evidence="10">Protein SVP26</fullName>
    </recommendedName>
</protein>
<dbReference type="AlphaFoldDB" id="A0A5J4Z7L8"/>
<dbReference type="GO" id="GO:0000139">
    <property type="term" value="C:Golgi membrane"/>
    <property type="evidence" value="ECO:0007669"/>
    <property type="project" value="TreeGrafter"/>
</dbReference>
<dbReference type="PANTHER" id="PTHR13144:SF0">
    <property type="entry name" value="PROTEIN TEX261"/>
    <property type="match status" value="1"/>
</dbReference>
<dbReference type="GO" id="GO:0005789">
    <property type="term" value="C:endoplasmic reticulum membrane"/>
    <property type="evidence" value="ECO:0007669"/>
    <property type="project" value="TreeGrafter"/>
</dbReference>
<dbReference type="Pfam" id="PF04148">
    <property type="entry name" value="Erv26"/>
    <property type="match status" value="1"/>
</dbReference>
<keyword evidence="5 7" id="KW-0472">Membrane</keyword>
<dbReference type="InterPro" id="IPR007277">
    <property type="entry name" value="Svp26/Tex261"/>
</dbReference>
<evidence type="ECO:0000256" key="6">
    <source>
        <dbReference type="SAM" id="MobiDB-lite"/>
    </source>
</evidence>
<dbReference type="EMBL" id="VRMN01000001">
    <property type="protein sequence ID" value="KAA8498833.1"/>
    <property type="molecule type" value="Genomic_DNA"/>
</dbReference>
<evidence type="ECO:0000313" key="9">
    <source>
        <dbReference type="Proteomes" id="UP000324585"/>
    </source>
</evidence>